<proteinExistence type="predicted"/>
<evidence type="ECO:0000313" key="2">
    <source>
        <dbReference type="Proteomes" id="UP001234297"/>
    </source>
</evidence>
<comment type="caution">
    <text evidence="1">The sequence shown here is derived from an EMBL/GenBank/DDBJ whole genome shotgun (WGS) entry which is preliminary data.</text>
</comment>
<gene>
    <name evidence="1" type="ORF">MRB53_020797</name>
</gene>
<reference evidence="1 2" key="1">
    <citation type="journal article" date="2022" name="Hortic Res">
        <title>A haplotype resolved chromosomal level avocado genome allows analysis of novel avocado genes.</title>
        <authorList>
            <person name="Nath O."/>
            <person name="Fletcher S.J."/>
            <person name="Hayward A."/>
            <person name="Shaw L.M."/>
            <person name="Masouleh A.K."/>
            <person name="Furtado A."/>
            <person name="Henry R.J."/>
            <person name="Mitter N."/>
        </authorList>
    </citation>
    <scope>NUCLEOTIDE SEQUENCE [LARGE SCALE GENOMIC DNA]</scope>
    <source>
        <strain evidence="2">cv. Hass</strain>
    </source>
</reference>
<sequence>MTDLRISDISNGSSSLAFISNMKSLSVLILRNNMISGTIPLNIGEYQSLQQLDLSFNNLTGQIPSSLFNLSSLSNFAGSDLGTFSNNTFCMSKFLGNNNLSGTLPPSKSSLLLTVDLSYNQLSGSFPFWVTESGLQLNLVANNFVFDDSNSSTLPGLNCLQRNFPCNRGSPIYSSFAVNCGGRSITSSTGTVYEEDNKSLGAASYNVTNPIRWAVGNVGRFAENINATYISNSQSQFTSTLDSELFQTARLSPVSLRYYGLGLENGNYTISLQFVETAFEYSQTWQSVGRRIFDIYVQGSLALKDFDIQKAAGGVQFRTVERQFKALVSENHLEIHLFWAGKGTCCIPVQGTYGPSISAISVTPDFTPTVSNRPPTTTSSKKNKTGLAVGIAVPVGVLCLISVFVILIVRRIRRLGKDQEEEVLLGMSPDTFSYSELKTATEEFNPANKLGEGGFGPVYKGALTDGRVIAVKQLSVASHQGKSQFVTEIATISAVQHRNLVKLYGCCIEGDRRLLVYEYLENKSLDQALFGETSLHLNWQTRYDICLGIARVLSGRPNSDTSLEQEKIYLLEWAWHLHENNRALELVDPTLVEFNEEEALRVIGVSLLCTQATPMLRPPMSRVVAMLSGDIVLSSVISKPGYITDWQLKEINSFMSENMSGVSTEGTCNSQKNTSNAGTAVTGQSSPLPCQPGAWWRLLLAREISDGRRWRGGSSAREEGEALWKPEMSAGVAVLHAREKKMGSLGLRENPETEGDGCCERSGMEGKIRDDDGVLCEGDGDDGFSVEICSLRA</sequence>
<accession>A0ACC2L2D7</accession>
<keyword evidence="2" id="KW-1185">Reference proteome</keyword>
<dbReference type="EMBL" id="CM056814">
    <property type="protein sequence ID" value="KAJ8627490.1"/>
    <property type="molecule type" value="Genomic_DNA"/>
</dbReference>
<dbReference type="Proteomes" id="UP001234297">
    <property type="component" value="Chromosome 6"/>
</dbReference>
<organism evidence="1 2">
    <name type="scientific">Persea americana</name>
    <name type="common">Avocado</name>
    <dbReference type="NCBI Taxonomy" id="3435"/>
    <lineage>
        <taxon>Eukaryota</taxon>
        <taxon>Viridiplantae</taxon>
        <taxon>Streptophyta</taxon>
        <taxon>Embryophyta</taxon>
        <taxon>Tracheophyta</taxon>
        <taxon>Spermatophyta</taxon>
        <taxon>Magnoliopsida</taxon>
        <taxon>Magnoliidae</taxon>
        <taxon>Laurales</taxon>
        <taxon>Lauraceae</taxon>
        <taxon>Persea</taxon>
    </lineage>
</organism>
<evidence type="ECO:0000313" key="1">
    <source>
        <dbReference type="EMBL" id="KAJ8627490.1"/>
    </source>
</evidence>
<protein>
    <submittedName>
        <fullName evidence="1">Uncharacterized protein</fullName>
    </submittedName>
</protein>
<name>A0ACC2L2D7_PERAE</name>